<dbReference type="GO" id="GO:0043024">
    <property type="term" value="F:ribosomal small subunit binding"/>
    <property type="evidence" value="ECO:0007669"/>
    <property type="project" value="TreeGrafter"/>
</dbReference>
<dbReference type="InterPro" id="IPR036567">
    <property type="entry name" value="RHF-like"/>
</dbReference>
<dbReference type="SUPFAM" id="SSF69754">
    <property type="entry name" value="Ribosome binding protein Y (YfiA homologue)"/>
    <property type="match status" value="1"/>
</dbReference>
<comment type="caution">
    <text evidence="2">The sequence shown here is derived from an EMBL/GenBank/DDBJ whole genome shotgun (WGS) entry which is preliminary data.</text>
</comment>
<dbReference type="AlphaFoldDB" id="A0A1G2HEE1"/>
<accession>A0A1G2HEE1</accession>
<keyword evidence="1" id="KW-0810">Translation regulation</keyword>
<reference evidence="2 3" key="1">
    <citation type="journal article" date="2016" name="Nat. Commun.">
        <title>Thousands of microbial genomes shed light on interconnected biogeochemical processes in an aquifer system.</title>
        <authorList>
            <person name="Anantharaman K."/>
            <person name="Brown C.T."/>
            <person name="Hug L.A."/>
            <person name="Sharon I."/>
            <person name="Castelle C.J."/>
            <person name="Probst A.J."/>
            <person name="Thomas B.C."/>
            <person name="Singh A."/>
            <person name="Wilkins M.J."/>
            <person name="Karaoz U."/>
            <person name="Brodie E.L."/>
            <person name="Williams K.H."/>
            <person name="Hubbard S.S."/>
            <person name="Banfield J.F."/>
        </authorList>
    </citation>
    <scope>NUCLEOTIDE SEQUENCE [LARGE SCALE GENOMIC DNA]</scope>
</reference>
<evidence type="ECO:0000313" key="2">
    <source>
        <dbReference type="EMBL" id="OGZ60843.1"/>
    </source>
</evidence>
<organism evidence="2 3">
    <name type="scientific">Candidatus Spechtbacteria bacterium RIFCSPLOWO2_01_FULL_43_12</name>
    <dbReference type="NCBI Taxonomy" id="1802162"/>
    <lineage>
        <taxon>Bacteria</taxon>
        <taxon>Candidatus Spechtiibacteriota</taxon>
    </lineage>
</organism>
<dbReference type="GO" id="GO:0022627">
    <property type="term" value="C:cytosolic small ribosomal subunit"/>
    <property type="evidence" value="ECO:0007669"/>
    <property type="project" value="TreeGrafter"/>
</dbReference>
<dbReference type="NCBIfam" id="TIGR00741">
    <property type="entry name" value="yfiA"/>
    <property type="match status" value="1"/>
</dbReference>
<dbReference type="InterPro" id="IPR003489">
    <property type="entry name" value="RHF/RaiA"/>
</dbReference>
<dbReference type="Pfam" id="PF02482">
    <property type="entry name" value="Ribosomal_S30AE"/>
    <property type="match status" value="1"/>
</dbReference>
<evidence type="ECO:0000256" key="1">
    <source>
        <dbReference type="ARBA" id="ARBA00022845"/>
    </source>
</evidence>
<gene>
    <name evidence="2" type="ORF">A2919_02210</name>
</gene>
<dbReference type="PANTHER" id="PTHR33231">
    <property type="entry name" value="30S RIBOSOMAL PROTEIN"/>
    <property type="match status" value="1"/>
</dbReference>
<dbReference type="InterPro" id="IPR050574">
    <property type="entry name" value="HPF/YfiA_ribosome-assoc"/>
</dbReference>
<dbReference type="Gene3D" id="3.30.160.100">
    <property type="entry name" value="Ribosome hibernation promotion factor-like"/>
    <property type="match status" value="1"/>
</dbReference>
<dbReference type="Proteomes" id="UP000178835">
    <property type="component" value="Unassembled WGS sequence"/>
</dbReference>
<name>A0A1G2HEE1_9BACT</name>
<dbReference type="PANTHER" id="PTHR33231:SF1">
    <property type="entry name" value="30S RIBOSOMAL PROTEIN"/>
    <property type="match status" value="1"/>
</dbReference>
<protein>
    <submittedName>
        <fullName evidence="2">Ribosomal subunit interface protein</fullName>
    </submittedName>
</protein>
<evidence type="ECO:0000313" key="3">
    <source>
        <dbReference type="Proteomes" id="UP000178835"/>
    </source>
</evidence>
<proteinExistence type="predicted"/>
<sequence length="138" mass="15958">MQINIKATNMELTNAVRKYVTDKVGELEKYIQAVDNTAETGQRSAVVVDVEIGRTSKHHRKGDVYRAEINVSLPGEKHVLRTESEQWDLHVAIDEAKDEMQSRMKKYRSKRTDSFDRGKRAWKKLIRLSGLAKRDTEE</sequence>
<dbReference type="EMBL" id="MHOH01000011">
    <property type="protein sequence ID" value="OGZ60843.1"/>
    <property type="molecule type" value="Genomic_DNA"/>
</dbReference>
<dbReference type="GO" id="GO:0045900">
    <property type="term" value="P:negative regulation of translational elongation"/>
    <property type="evidence" value="ECO:0007669"/>
    <property type="project" value="TreeGrafter"/>
</dbReference>